<comment type="subcellular location">
    <subcellularLocation>
        <location evidence="1">Cell envelope</location>
    </subcellularLocation>
</comment>
<evidence type="ECO:0000313" key="4">
    <source>
        <dbReference type="EMBL" id="WRP16795.1"/>
    </source>
</evidence>
<evidence type="ECO:0000256" key="2">
    <source>
        <dbReference type="SAM" id="SignalP"/>
    </source>
</evidence>
<organism evidence="4 5">
    <name type="scientific">Carboxydichorda subterranea</name>
    <dbReference type="NCBI Taxonomy" id="3109565"/>
    <lineage>
        <taxon>Bacteria</taxon>
        <taxon>Bacillati</taxon>
        <taxon>Bacillota</taxon>
        <taxon>Limnochordia</taxon>
        <taxon>Limnochordales</taxon>
        <taxon>Geochordaceae</taxon>
        <taxon>Carboxydichorda</taxon>
    </lineage>
</organism>
<dbReference type="RefSeq" id="WP_324716067.1">
    <property type="nucleotide sequence ID" value="NZ_CP141615.1"/>
</dbReference>
<sequence length="325" mass="35221">MRRWLVVLVAALVVAALLAAPVAAKTLRIAFVPKLVGIPYFNAMEKGGKQAAKDLGVEFIYTGPTSDDPARQVEIIDNLITRGVDVIAVAPNDPGSIGPILEKAKSRGIVVMTSDTDAPNTVRQLFVNQALQDEIGYAVMDSLAKDMNYEGKFAIVSCGPTAWNLNTWILYEQQRLSKYPKMELVTIRYAGEDIQRAVEVGLDLMTAFPDLKGLIGQCSTSGPGVAEAVTQAGKIGQVVATGVSVPSLMRPYVKNGAVKHFVLWDPVKLGYLTVWAGKQLAEGKKLQPEMDVPNVGKVKYLADQKMLVLGPPTVFDINNVDNYDF</sequence>
<evidence type="ECO:0000313" key="5">
    <source>
        <dbReference type="Proteomes" id="UP001332192"/>
    </source>
</evidence>
<dbReference type="CDD" id="cd06302">
    <property type="entry name" value="PBP1_LsrB_Quorum_Sensing-like"/>
    <property type="match status" value="1"/>
</dbReference>
<feature type="signal peptide" evidence="2">
    <location>
        <begin position="1"/>
        <end position="19"/>
    </location>
</feature>
<reference evidence="4 5" key="1">
    <citation type="journal article" date="2024" name="Front. Microbiol.">
        <title>Novel thermophilic genera Geochorda gen. nov. and Carboxydochorda gen. nov. from the deep terrestrial subsurface reveal the ecophysiological diversity in the class Limnochordia.</title>
        <authorList>
            <person name="Karnachuk O.V."/>
            <person name="Lukina A.P."/>
            <person name="Avakyan M.R."/>
            <person name="Kadnikov V.V."/>
            <person name="Begmatov S."/>
            <person name="Beletsky A.V."/>
            <person name="Vlasova K.G."/>
            <person name="Novikov A.A."/>
            <person name="Shcherbakova V.A."/>
            <person name="Mardanov A.V."/>
            <person name="Ravin N.V."/>
        </authorList>
    </citation>
    <scope>NUCLEOTIDE SEQUENCE [LARGE SCALE GENOMIC DNA]</scope>
    <source>
        <strain evidence="4 5">L945</strain>
    </source>
</reference>
<feature type="domain" description="Periplasmic binding protein" evidence="3">
    <location>
        <begin position="29"/>
        <end position="285"/>
    </location>
</feature>
<dbReference type="SUPFAM" id="SSF53822">
    <property type="entry name" value="Periplasmic binding protein-like I"/>
    <property type="match status" value="1"/>
</dbReference>
<keyword evidence="5" id="KW-1185">Reference proteome</keyword>
<protein>
    <submittedName>
        <fullName evidence="4">Autoinducer 2 ABC transporter substrate-binding protein</fullName>
    </submittedName>
</protein>
<proteinExistence type="predicted"/>
<dbReference type="Proteomes" id="UP001332192">
    <property type="component" value="Chromosome"/>
</dbReference>
<gene>
    <name evidence="4" type="ORF">U7230_11970</name>
</gene>
<dbReference type="EMBL" id="CP141615">
    <property type="protein sequence ID" value="WRP16795.1"/>
    <property type="molecule type" value="Genomic_DNA"/>
</dbReference>
<dbReference type="Gene3D" id="3.40.50.2300">
    <property type="match status" value="2"/>
</dbReference>
<evidence type="ECO:0000259" key="3">
    <source>
        <dbReference type="Pfam" id="PF13407"/>
    </source>
</evidence>
<dbReference type="Pfam" id="PF13407">
    <property type="entry name" value="Peripla_BP_4"/>
    <property type="match status" value="1"/>
</dbReference>
<accession>A0ABZ1BVG4</accession>
<dbReference type="PANTHER" id="PTHR30036:SF8">
    <property type="entry name" value="ABC-TYPE SUGAR TRANSPORT SYSTEM PERIPLASMIC COMPONENT-LIKE PROTEIN"/>
    <property type="match status" value="1"/>
</dbReference>
<dbReference type="InterPro" id="IPR025997">
    <property type="entry name" value="SBP_2_dom"/>
</dbReference>
<dbReference type="InterPro" id="IPR028082">
    <property type="entry name" value="Peripla_BP_I"/>
</dbReference>
<name>A0ABZ1BVG4_9FIRM</name>
<feature type="chain" id="PRO_5046409524" evidence="2">
    <location>
        <begin position="20"/>
        <end position="325"/>
    </location>
</feature>
<evidence type="ECO:0000256" key="1">
    <source>
        <dbReference type="ARBA" id="ARBA00004196"/>
    </source>
</evidence>
<keyword evidence="2" id="KW-0732">Signal</keyword>
<dbReference type="InterPro" id="IPR050555">
    <property type="entry name" value="Bact_Solute-Bind_Prot2"/>
</dbReference>
<dbReference type="PANTHER" id="PTHR30036">
    <property type="entry name" value="D-XYLOSE-BINDING PERIPLASMIC PROTEIN"/>
    <property type="match status" value="1"/>
</dbReference>